<evidence type="ECO:0000313" key="2">
    <source>
        <dbReference type="Proteomes" id="UP000309997"/>
    </source>
</evidence>
<dbReference type="EMBL" id="RCHU02000001">
    <property type="protein sequence ID" value="KAL3611968.1"/>
    <property type="molecule type" value="Genomic_DNA"/>
</dbReference>
<sequence length="70" mass="8515">MKVLMVFLEEKTQFGFFCGFGNDGWHLKLVLMEEIDEVEEEFIGWGRKLGCWWWLMVVKDTVAGRRRWHY</sequence>
<keyword evidence="2" id="KW-1185">Reference proteome</keyword>
<dbReference type="Proteomes" id="UP000309997">
    <property type="component" value="Unassembled WGS sequence"/>
</dbReference>
<comment type="caution">
    <text evidence="1">The sequence shown here is derived from an EMBL/GenBank/DDBJ whole genome shotgun (WGS) entry which is preliminary data.</text>
</comment>
<proteinExistence type="predicted"/>
<protein>
    <submittedName>
        <fullName evidence="1">Uncharacterized protein</fullName>
    </submittedName>
</protein>
<evidence type="ECO:0000313" key="1">
    <source>
        <dbReference type="EMBL" id="KAL3611968.1"/>
    </source>
</evidence>
<gene>
    <name evidence="1" type="ORF">D5086_002988</name>
</gene>
<organism evidence="1 2">
    <name type="scientific">Populus alba</name>
    <name type="common">White poplar</name>
    <dbReference type="NCBI Taxonomy" id="43335"/>
    <lineage>
        <taxon>Eukaryota</taxon>
        <taxon>Viridiplantae</taxon>
        <taxon>Streptophyta</taxon>
        <taxon>Embryophyta</taxon>
        <taxon>Tracheophyta</taxon>
        <taxon>Spermatophyta</taxon>
        <taxon>Magnoliopsida</taxon>
        <taxon>eudicotyledons</taxon>
        <taxon>Gunneridae</taxon>
        <taxon>Pentapetalae</taxon>
        <taxon>rosids</taxon>
        <taxon>fabids</taxon>
        <taxon>Malpighiales</taxon>
        <taxon>Salicaceae</taxon>
        <taxon>Saliceae</taxon>
        <taxon>Populus</taxon>
    </lineage>
</organism>
<reference evidence="1 2" key="1">
    <citation type="journal article" date="2024" name="Plant Biotechnol. J.">
        <title>Genome and CRISPR/Cas9 system of a widespread forest tree (Populus alba) in the world.</title>
        <authorList>
            <person name="Liu Y.J."/>
            <person name="Jiang P.F."/>
            <person name="Han X.M."/>
            <person name="Li X.Y."/>
            <person name="Wang H.M."/>
            <person name="Wang Y.J."/>
            <person name="Wang X.X."/>
            <person name="Zeng Q.Y."/>
        </authorList>
    </citation>
    <scope>NUCLEOTIDE SEQUENCE [LARGE SCALE GENOMIC DNA]</scope>
    <source>
        <strain evidence="2">cv. PAL-ZL1</strain>
    </source>
</reference>
<accession>A0ACC4D3K6</accession>
<name>A0ACC4D3K6_POPAL</name>